<evidence type="ECO:0000313" key="3">
    <source>
        <dbReference type="Proteomes" id="UP000177506"/>
    </source>
</evidence>
<dbReference type="PANTHER" id="PTHR34504:SF2">
    <property type="entry name" value="UPF0150 PROTEIN SSL0259"/>
    <property type="match status" value="1"/>
</dbReference>
<proteinExistence type="predicted"/>
<protein>
    <recommendedName>
        <fullName evidence="1">HicB-like antitoxin of toxin-antitoxin system domain-containing protein</fullName>
    </recommendedName>
</protein>
<dbReference type="Pfam" id="PF15919">
    <property type="entry name" value="HicB_lk_antitox"/>
    <property type="match status" value="1"/>
</dbReference>
<dbReference type="InterPro" id="IPR031807">
    <property type="entry name" value="HicB-like"/>
</dbReference>
<dbReference type="SUPFAM" id="SSF143100">
    <property type="entry name" value="TTHA1013/TTHA0281-like"/>
    <property type="match status" value="1"/>
</dbReference>
<organism evidence="2 3">
    <name type="scientific">Hymenobacter coccineus</name>
    <dbReference type="NCBI Taxonomy" id="1908235"/>
    <lineage>
        <taxon>Bacteria</taxon>
        <taxon>Pseudomonadati</taxon>
        <taxon>Bacteroidota</taxon>
        <taxon>Cytophagia</taxon>
        <taxon>Cytophagales</taxon>
        <taxon>Hymenobacteraceae</taxon>
        <taxon>Hymenobacter</taxon>
    </lineage>
</organism>
<keyword evidence="3" id="KW-1185">Reference proteome</keyword>
<evidence type="ECO:0000313" key="2">
    <source>
        <dbReference type="EMBL" id="OGX91565.1"/>
    </source>
</evidence>
<sequence length="73" mass="8116">MPNPHHYPVVLYWSAEDKAFIVEVPDLPGCMADGATQEEALANAAVIIQEWMDFALKLGREIPAPRERLQIAA</sequence>
<dbReference type="EMBL" id="MDZA01000049">
    <property type="protein sequence ID" value="OGX91565.1"/>
    <property type="molecule type" value="Genomic_DNA"/>
</dbReference>
<feature type="domain" description="HicB-like antitoxin of toxin-antitoxin system" evidence="1">
    <location>
        <begin position="7"/>
        <end position="67"/>
    </location>
</feature>
<dbReference type="Gene3D" id="3.30.160.250">
    <property type="match status" value="1"/>
</dbReference>
<accession>A0A1G1TL37</accession>
<dbReference type="Proteomes" id="UP000177506">
    <property type="component" value="Unassembled WGS sequence"/>
</dbReference>
<dbReference type="RefSeq" id="WP_070741127.1">
    <property type="nucleotide sequence ID" value="NZ_MDZA01000049.1"/>
</dbReference>
<dbReference type="OrthoDB" id="5419659at2"/>
<name>A0A1G1TL37_9BACT</name>
<dbReference type="InterPro" id="IPR035069">
    <property type="entry name" value="TTHA1013/TTHA0281-like"/>
</dbReference>
<dbReference type="PANTHER" id="PTHR34504">
    <property type="entry name" value="ANTITOXIN HICB"/>
    <property type="match status" value="1"/>
</dbReference>
<gene>
    <name evidence="2" type="ORF">BEN49_19295</name>
</gene>
<reference evidence="2 3" key="1">
    <citation type="submission" date="2016-08" db="EMBL/GenBank/DDBJ databases">
        <title>Hymenobacter coccineus sp. nov., Hymenobacter lapidarius sp. nov. and Hymenobacter glacialis sp. nov., isolated from Antarctic soil.</title>
        <authorList>
            <person name="Sedlacek I."/>
            <person name="Kralova S."/>
            <person name="Kyrova K."/>
            <person name="Maslanova I."/>
            <person name="Stankova E."/>
            <person name="Vrbovska V."/>
            <person name="Nemec M."/>
            <person name="Bartak M."/>
            <person name="Svec P."/>
            <person name="Busse H.-J."/>
            <person name="Pantucek R."/>
        </authorList>
    </citation>
    <scope>NUCLEOTIDE SEQUENCE [LARGE SCALE GENOMIC DNA]</scope>
    <source>
        <strain evidence="2 3">CCM 8649</strain>
    </source>
</reference>
<comment type="caution">
    <text evidence="2">The sequence shown here is derived from an EMBL/GenBank/DDBJ whole genome shotgun (WGS) entry which is preliminary data.</text>
</comment>
<dbReference type="AlphaFoldDB" id="A0A1G1TL37"/>
<dbReference type="InterPro" id="IPR051404">
    <property type="entry name" value="TA_system_antitoxin"/>
</dbReference>
<evidence type="ECO:0000259" key="1">
    <source>
        <dbReference type="Pfam" id="PF15919"/>
    </source>
</evidence>